<evidence type="ECO:0000313" key="3">
    <source>
        <dbReference type="Proteomes" id="UP000440498"/>
    </source>
</evidence>
<feature type="region of interest" description="Disordered" evidence="1">
    <location>
        <begin position="62"/>
        <end position="93"/>
    </location>
</feature>
<protein>
    <submittedName>
        <fullName evidence="2">Uncharacterized protein</fullName>
    </submittedName>
</protein>
<dbReference type="EMBL" id="WHUG01000009">
    <property type="protein sequence ID" value="MQA40691.1"/>
    <property type="molecule type" value="Genomic_DNA"/>
</dbReference>
<dbReference type="RefSeq" id="WP_152839985.1">
    <property type="nucleotide sequence ID" value="NZ_WHUG01000009.1"/>
</dbReference>
<dbReference type="Gene3D" id="3.90.210.10">
    <property type="entry name" value="Heat-Labile Enterotoxin, subunit A"/>
    <property type="match status" value="1"/>
</dbReference>
<keyword evidence="3" id="KW-1185">Reference proteome</keyword>
<dbReference type="Proteomes" id="UP000440498">
    <property type="component" value="Unassembled WGS sequence"/>
</dbReference>
<feature type="region of interest" description="Disordered" evidence="1">
    <location>
        <begin position="196"/>
        <end position="234"/>
    </location>
</feature>
<evidence type="ECO:0000256" key="1">
    <source>
        <dbReference type="SAM" id="MobiDB-lite"/>
    </source>
</evidence>
<feature type="region of interest" description="Disordered" evidence="1">
    <location>
        <begin position="1"/>
        <end position="48"/>
    </location>
</feature>
<reference evidence="2 3" key="1">
    <citation type="submission" date="2019-10" db="EMBL/GenBank/DDBJ databases">
        <title>Two novel species isolated from a subtropical stream in China.</title>
        <authorList>
            <person name="Lu H."/>
        </authorList>
    </citation>
    <scope>NUCLEOTIDE SEQUENCE [LARGE SCALE GENOMIC DNA]</scope>
    <source>
        <strain evidence="2 3">FT29W</strain>
    </source>
</reference>
<evidence type="ECO:0000313" key="2">
    <source>
        <dbReference type="EMBL" id="MQA40691.1"/>
    </source>
</evidence>
<dbReference type="AlphaFoldDB" id="A0A6A7N6Y3"/>
<gene>
    <name evidence="2" type="ORF">GEV02_21300</name>
</gene>
<comment type="caution">
    <text evidence="2">The sequence shown here is derived from an EMBL/GenBank/DDBJ whole genome shotgun (WGS) entry which is preliminary data.</text>
</comment>
<proteinExistence type="predicted"/>
<name>A0A6A7N6Y3_9BURK</name>
<organism evidence="2 3">
    <name type="scientific">Rugamonas aquatica</name>
    <dbReference type="NCBI Taxonomy" id="2743357"/>
    <lineage>
        <taxon>Bacteria</taxon>
        <taxon>Pseudomonadati</taxon>
        <taxon>Pseudomonadota</taxon>
        <taxon>Betaproteobacteria</taxon>
        <taxon>Burkholderiales</taxon>
        <taxon>Oxalobacteraceae</taxon>
        <taxon>Telluria group</taxon>
        <taxon>Rugamonas</taxon>
    </lineage>
</organism>
<sequence length="234" mass="25474">MRKHVQAPVGPASLQRHASLPVPRPISLPRTRKRHELSDGESDSENPNILYRALRPTEKPVERGLWPPAEHDPRRTAAQHITSGSRAKDKGPWISATRSRKVAAAWAGSGGRIVKFKKPKTGTTYDMTNPAEAVAVFPSLAGRGMNSAKASQEVLIRTHVLPANILAMYSVTAAPPAAYREAKTGRDPRVIALRTRTTTASEPSPLLLTQDYPPPRHTGVSRKRPHAAINAVPN</sequence>
<accession>A0A6A7N6Y3</accession>